<feature type="compositionally biased region" description="Basic and acidic residues" evidence="1">
    <location>
        <begin position="540"/>
        <end position="550"/>
    </location>
</feature>
<gene>
    <name evidence="2" type="ORF">PAC_07329</name>
</gene>
<dbReference type="Proteomes" id="UP000184330">
    <property type="component" value="Unassembled WGS sequence"/>
</dbReference>
<organism evidence="2 3">
    <name type="scientific">Phialocephala subalpina</name>
    <dbReference type="NCBI Taxonomy" id="576137"/>
    <lineage>
        <taxon>Eukaryota</taxon>
        <taxon>Fungi</taxon>
        <taxon>Dikarya</taxon>
        <taxon>Ascomycota</taxon>
        <taxon>Pezizomycotina</taxon>
        <taxon>Leotiomycetes</taxon>
        <taxon>Helotiales</taxon>
        <taxon>Mollisiaceae</taxon>
        <taxon>Phialocephala</taxon>
        <taxon>Phialocephala fortinii species complex</taxon>
    </lineage>
</organism>
<proteinExistence type="predicted"/>
<feature type="region of interest" description="Disordered" evidence="1">
    <location>
        <begin position="391"/>
        <end position="416"/>
    </location>
</feature>
<name>A0A1L7WXE4_9HELO</name>
<feature type="region of interest" description="Disordered" evidence="1">
    <location>
        <begin position="527"/>
        <end position="550"/>
    </location>
</feature>
<keyword evidence="3" id="KW-1185">Reference proteome</keyword>
<evidence type="ECO:0000313" key="2">
    <source>
        <dbReference type="EMBL" id="CZR57440.1"/>
    </source>
</evidence>
<dbReference type="STRING" id="576137.A0A1L7WXE4"/>
<protein>
    <submittedName>
        <fullName evidence="2">Uncharacterized protein</fullName>
    </submittedName>
</protein>
<accession>A0A1L7WXE4</accession>
<dbReference type="AlphaFoldDB" id="A0A1L7WXE4"/>
<evidence type="ECO:0000256" key="1">
    <source>
        <dbReference type="SAM" id="MobiDB-lite"/>
    </source>
</evidence>
<dbReference type="OrthoDB" id="5407653at2759"/>
<dbReference type="EMBL" id="FJOG01000010">
    <property type="protein sequence ID" value="CZR57440.1"/>
    <property type="molecule type" value="Genomic_DNA"/>
</dbReference>
<feature type="region of interest" description="Disordered" evidence="1">
    <location>
        <begin position="1"/>
        <end position="22"/>
    </location>
</feature>
<evidence type="ECO:0000313" key="3">
    <source>
        <dbReference type="Proteomes" id="UP000184330"/>
    </source>
</evidence>
<reference evidence="2 3" key="1">
    <citation type="submission" date="2016-03" db="EMBL/GenBank/DDBJ databases">
        <authorList>
            <person name="Ploux O."/>
        </authorList>
    </citation>
    <scope>NUCLEOTIDE SEQUENCE [LARGE SCALE GENOMIC DNA]</scope>
    <source>
        <strain evidence="2 3">UAMH 11012</strain>
    </source>
</reference>
<feature type="region of interest" description="Disordered" evidence="1">
    <location>
        <begin position="183"/>
        <end position="219"/>
    </location>
</feature>
<sequence length="550" mass="61567">MFAGISQIGAVQPPNDGTPRKILPPTPVKFPQCFPKTEDKLPAQDAGSLVALLQTIHRPADIRPSHFEALRLHVIPDASPEDLIPDARFLPPIEDWNAVPQEDLLEANEKTRKPLNNGNLSPGIQTYRERQKELLINNTAAFRTIRRIPAPAGETAARLGNAYEFYKNLEFFSGYWHDTSLPPKLETSTEADDEEEGEKKDEVPHHLQTHVRTGTGSQLPPDYRQNLLTAFVKLVTYDFGCNVSFPRTEPRLHLTPKSETKPPSYFNSSVTFIYRTPQERALARAGVVEGPVAALSARASTTFATEAEEWLDLARETVAVLLTAQQRAREHQTEKRFGEGKWWTTVPRWGCGPGGPIGREGDKIDELSSSVPETLPANELGMDLERGEKPTVASEVKRQIGGINGPSPNKRSKKVKEGGNLPIYENYRKMNPPGPTWDRKAKYMSIGKVAGVGYDDVFLVSALNHHICVIRARIPENLLGVLEGGEQDWEGVKMWRSRWFDMYLGKDRVDAMGLIWGMMAWLMRKPESGKGEVEDEDDGDDRKTEKMDLS</sequence>